<evidence type="ECO:0000313" key="1">
    <source>
        <dbReference type="EMBL" id="MBW0569153.1"/>
    </source>
</evidence>
<sequence length="184" mass="21364">MIIWNSYIILMDSPLMYQAYQTTGLLQELIHHLKDMLVYGTQKLKKSMAEETGHGGRVKSSKITAMMRNNKLETQIPGELEHAVKCRCNQNCMLDDIENTLKDVRKRTNIGKYTPYKNSRFKEKQTCRVEFKDKPRERVVEVAGRKILFPTVVEQTTIPTTVQRQRKMSMPLRKSLRGIPNSGF</sequence>
<evidence type="ECO:0000313" key="2">
    <source>
        <dbReference type="Proteomes" id="UP000765509"/>
    </source>
</evidence>
<keyword evidence="2" id="KW-1185">Reference proteome</keyword>
<comment type="caution">
    <text evidence="1">The sequence shown here is derived from an EMBL/GenBank/DDBJ whole genome shotgun (WGS) entry which is preliminary data.</text>
</comment>
<accession>A0A9Q3JTM4</accession>
<dbReference type="EMBL" id="AVOT02083869">
    <property type="protein sequence ID" value="MBW0569153.1"/>
    <property type="molecule type" value="Genomic_DNA"/>
</dbReference>
<proteinExistence type="predicted"/>
<dbReference type="AlphaFoldDB" id="A0A9Q3JTM4"/>
<dbReference type="Proteomes" id="UP000765509">
    <property type="component" value="Unassembled WGS sequence"/>
</dbReference>
<protein>
    <submittedName>
        <fullName evidence="1">Uncharacterized protein</fullName>
    </submittedName>
</protein>
<name>A0A9Q3JTM4_9BASI</name>
<reference evidence="1" key="1">
    <citation type="submission" date="2021-03" db="EMBL/GenBank/DDBJ databases">
        <title>Draft genome sequence of rust myrtle Austropuccinia psidii MF-1, a brazilian biotype.</title>
        <authorList>
            <person name="Quecine M.C."/>
            <person name="Pachon D.M.R."/>
            <person name="Bonatelli M.L."/>
            <person name="Correr F.H."/>
            <person name="Franceschini L.M."/>
            <person name="Leite T.F."/>
            <person name="Margarido G.R.A."/>
            <person name="Almeida C.A."/>
            <person name="Ferrarezi J.A."/>
            <person name="Labate C.A."/>
        </authorList>
    </citation>
    <scope>NUCLEOTIDE SEQUENCE</scope>
    <source>
        <strain evidence="1">MF-1</strain>
    </source>
</reference>
<gene>
    <name evidence="1" type="ORF">O181_108868</name>
</gene>
<organism evidence="1 2">
    <name type="scientific">Austropuccinia psidii MF-1</name>
    <dbReference type="NCBI Taxonomy" id="1389203"/>
    <lineage>
        <taxon>Eukaryota</taxon>
        <taxon>Fungi</taxon>
        <taxon>Dikarya</taxon>
        <taxon>Basidiomycota</taxon>
        <taxon>Pucciniomycotina</taxon>
        <taxon>Pucciniomycetes</taxon>
        <taxon>Pucciniales</taxon>
        <taxon>Sphaerophragmiaceae</taxon>
        <taxon>Austropuccinia</taxon>
    </lineage>
</organism>